<dbReference type="EMBL" id="CM023478">
    <property type="protein sequence ID" value="KAH7933558.1"/>
    <property type="molecule type" value="Genomic_DNA"/>
</dbReference>
<keyword evidence="2" id="KW-1185">Reference proteome</keyword>
<dbReference type="Proteomes" id="UP000821865">
    <property type="component" value="Chromosome 9"/>
</dbReference>
<gene>
    <name evidence="1" type="ORF">HPB49_013916</name>
</gene>
<protein>
    <submittedName>
        <fullName evidence="1">Uncharacterized protein</fullName>
    </submittedName>
</protein>
<proteinExistence type="predicted"/>
<reference evidence="1" key="1">
    <citation type="submission" date="2020-05" db="EMBL/GenBank/DDBJ databases">
        <title>Large-scale comparative analyses of tick genomes elucidate their genetic diversity and vector capacities.</title>
        <authorList>
            <person name="Jia N."/>
            <person name="Wang J."/>
            <person name="Shi W."/>
            <person name="Du L."/>
            <person name="Sun Y."/>
            <person name="Zhan W."/>
            <person name="Jiang J."/>
            <person name="Wang Q."/>
            <person name="Zhang B."/>
            <person name="Ji P."/>
            <person name="Sakyi L.B."/>
            <person name="Cui X."/>
            <person name="Yuan T."/>
            <person name="Jiang B."/>
            <person name="Yang W."/>
            <person name="Lam T.T.-Y."/>
            <person name="Chang Q."/>
            <person name="Ding S."/>
            <person name="Wang X."/>
            <person name="Zhu J."/>
            <person name="Ruan X."/>
            <person name="Zhao L."/>
            <person name="Wei J."/>
            <person name="Que T."/>
            <person name="Du C."/>
            <person name="Cheng J."/>
            <person name="Dai P."/>
            <person name="Han X."/>
            <person name="Huang E."/>
            <person name="Gao Y."/>
            <person name="Liu J."/>
            <person name="Shao H."/>
            <person name="Ye R."/>
            <person name="Li L."/>
            <person name="Wei W."/>
            <person name="Wang X."/>
            <person name="Wang C."/>
            <person name="Yang T."/>
            <person name="Huo Q."/>
            <person name="Li W."/>
            <person name="Guo W."/>
            <person name="Chen H."/>
            <person name="Zhou L."/>
            <person name="Ni X."/>
            <person name="Tian J."/>
            <person name="Zhou Y."/>
            <person name="Sheng Y."/>
            <person name="Liu T."/>
            <person name="Pan Y."/>
            <person name="Xia L."/>
            <person name="Li J."/>
            <person name="Zhao F."/>
            <person name="Cao W."/>
        </authorList>
    </citation>
    <scope>NUCLEOTIDE SEQUENCE</scope>
    <source>
        <strain evidence="1">Dsil-2018</strain>
    </source>
</reference>
<comment type="caution">
    <text evidence="1">The sequence shown here is derived from an EMBL/GenBank/DDBJ whole genome shotgun (WGS) entry which is preliminary data.</text>
</comment>
<sequence>MQAALQKLRTVRILGHAYVRWFIVHGGHTGTVVIFDVVINISDEELQRLLSSTVKVMYFQRFGRSTGIKLPFEGDTLPDHVKVGHVRHPVRTYMPRTLQCHKCLKLSHVSAVCTGQTTCLRCGGIHDISSCTVKEIKCGGPHEANSKDCPKQKKEIEILNQMSKITISHKEAAAAAAMVSAAAGVSALTEAARVKELSLPFTAATAKRCRVRCRVHVRYVRVTLELSALSVDPRLASSFVEFMIWYGVRRDLASDLGRD</sequence>
<name>A0ACB8C3Z5_DERSI</name>
<organism evidence="1 2">
    <name type="scientific">Dermacentor silvarum</name>
    <name type="common">Tick</name>
    <dbReference type="NCBI Taxonomy" id="543639"/>
    <lineage>
        <taxon>Eukaryota</taxon>
        <taxon>Metazoa</taxon>
        <taxon>Ecdysozoa</taxon>
        <taxon>Arthropoda</taxon>
        <taxon>Chelicerata</taxon>
        <taxon>Arachnida</taxon>
        <taxon>Acari</taxon>
        <taxon>Parasitiformes</taxon>
        <taxon>Ixodida</taxon>
        <taxon>Ixodoidea</taxon>
        <taxon>Ixodidae</taxon>
        <taxon>Rhipicephalinae</taxon>
        <taxon>Dermacentor</taxon>
    </lineage>
</organism>
<accession>A0ACB8C3Z5</accession>
<evidence type="ECO:0000313" key="2">
    <source>
        <dbReference type="Proteomes" id="UP000821865"/>
    </source>
</evidence>
<evidence type="ECO:0000313" key="1">
    <source>
        <dbReference type="EMBL" id="KAH7933558.1"/>
    </source>
</evidence>